<gene>
    <name evidence="2" type="ORF">KDK_79660</name>
</gene>
<proteinExistence type="predicted"/>
<dbReference type="InterPro" id="IPR018633">
    <property type="entry name" value="DUF2357"/>
</dbReference>
<reference evidence="3" key="1">
    <citation type="submission" date="2018-12" db="EMBL/GenBank/DDBJ databases">
        <title>Tengunoibacter tsumagoiensis gen. nov., sp. nov., Dictyobacter kobayashii sp. nov., D. alpinus sp. nov., and D. joshuensis sp. nov. and description of Dictyobacteraceae fam. nov. within the order Ktedonobacterales isolated from Tengu-no-mugimeshi.</title>
        <authorList>
            <person name="Wang C.M."/>
            <person name="Zheng Y."/>
            <person name="Sakai Y."/>
            <person name="Toyoda A."/>
            <person name="Minakuchi Y."/>
            <person name="Abe K."/>
            <person name="Yokota A."/>
            <person name="Yabe S."/>
        </authorList>
    </citation>
    <scope>NUCLEOTIDE SEQUENCE [LARGE SCALE GENOMIC DNA]</scope>
    <source>
        <strain evidence="3">Uno11</strain>
    </source>
</reference>
<keyword evidence="3" id="KW-1185">Reference proteome</keyword>
<dbReference type="EMBL" id="BIFS01000002">
    <property type="protein sequence ID" value="GCE24166.1"/>
    <property type="molecule type" value="Genomic_DNA"/>
</dbReference>
<sequence>MSTSGVKLRFELEGRPLQFNTGKLHLDARIIECNSPKKGGYTLRAILPPGQSWPTRLEILIDGEELEPNKNIIGYWQWRPILGYAGIAHLSIQIDGGMPWEASIRVFPEKVTQERYEYMLNDISRTAVDLLLKLNSSINERAIIQHKEQESSALREYALLQKLIGELEQVMFHIRRRPHQVLKDSYEQQDIHHMRRISSESIPLAGAIHNLPAEAPIPHVPASWLERQNTTTYDVYENQFLKHFIQQQLYYKLNFVLSSASDELITKEQLLQDARARNWKDTVAIHQGDIVRLKAVIQGCQRMLQQCNAWVGEPFLQAVRQPPVIGQATQLLLKHQHYSRFFQLYLQFQEELRISVNTTSYITELSMQKVSEIYELWSVFSITASLIKQLIDAGFRVDEHHFFYEVKKDTFHFTVHKNQPGIILRKGNVQVEIIYEPLYRNFSNARIRSEELLGIDQAEHTAQLTPDMALEIYEQGQPREVLVFDVKYKWEIKKGGQHEPTQDDKDKMFKYHHYILRKTIDRRGRYQFEKVVSCAYILYPGDLTLQNASNPLELCL</sequence>
<feature type="domain" description="DUF2357" evidence="1">
    <location>
        <begin position="84"/>
        <end position="254"/>
    </location>
</feature>
<dbReference type="Pfam" id="PF04411">
    <property type="entry name" value="PDDEXK_7"/>
    <property type="match status" value="1"/>
</dbReference>
<name>A0A402AYI1_9CHLR</name>
<dbReference type="InterPro" id="IPR007505">
    <property type="entry name" value="PDDEXK_7"/>
</dbReference>
<protein>
    <recommendedName>
        <fullName evidence="1">DUF2357 domain-containing protein</fullName>
    </recommendedName>
</protein>
<evidence type="ECO:0000313" key="3">
    <source>
        <dbReference type="Proteomes" id="UP000287188"/>
    </source>
</evidence>
<accession>A0A402AYI1</accession>
<evidence type="ECO:0000259" key="1">
    <source>
        <dbReference type="Pfam" id="PF09823"/>
    </source>
</evidence>
<dbReference type="AlphaFoldDB" id="A0A402AYI1"/>
<comment type="caution">
    <text evidence="2">The sequence shown here is derived from an EMBL/GenBank/DDBJ whole genome shotgun (WGS) entry which is preliminary data.</text>
</comment>
<dbReference type="Proteomes" id="UP000287188">
    <property type="component" value="Unassembled WGS sequence"/>
</dbReference>
<dbReference type="Pfam" id="PF09823">
    <property type="entry name" value="DUF2357"/>
    <property type="match status" value="1"/>
</dbReference>
<organism evidence="2 3">
    <name type="scientific">Dictyobacter kobayashii</name>
    <dbReference type="NCBI Taxonomy" id="2014872"/>
    <lineage>
        <taxon>Bacteria</taxon>
        <taxon>Bacillati</taxon>
        <taxon>Chloroflexota</taxon>
        <taxon>Ktedonobacteria</taxon>
        <taxon>Ktedonobacterales</taxon>
        <taxon>Dictyobacteraceae</taxon>
        <taxon>Dictyobacter</taxon>
    </lineage>
</organism>
<evidence type="ECO:0000313" key="2">
    <source>
        <dbReference type="EMBL" id="GCE24166.1"/>
    </source>
</evidence>
<dbReference type="RefSeq" id="WP_161978007.1">
    <property type="nucleotide sequence ID" value="NZ_BIFS01000002.1"/>
</dbReference>